<reference evidence="3" key="1">
    <citation type="submission" date="2016-10" db="EMBL/GenBank/DDBJ databases">
        <authorList>
            <person name="Varghese N."/>
            <person name="Submissions S."/>
        </authorList>
    </citation>
    <scope>NUCLEOTIDE SEQUENCE [LARGE SCALE GENOMIC DNA]</scope>
    <source>
        <strain evidence="3">LMG 22563</strain>
    </source>
</reference>
<dbReference type="AlphaFoldDB" id="A0A1I3HU44"/>
<dbReference type="Proteomes" id="UP000183018">
    <property type="component" value="Unassembled WGS sequence"/>
</dbReference>
<keyword evidence="1" id="KW-1133">Transmembrane helix</keyword>
<protein>
    <submittedName>
        <fullName evidence="2">Uncharacterized protein</fullName>
    </submittedName>
</protein>
<evidence type="ECO:0000256" key="1">
    <source>
        <dbReference type="SAM" id="Phobius"/>
    </source>
</evidence>
<name>A0A1I3HU44_9GAMM</name>
<evidence type="ECO:0000313" key="2">
    <source>
        <dbReference type="EMBL" id="SFI39298.1"/>
    </source>
</evidence>
<keyword evidence="1" id="KW-0472">Membrane</keyword>
<gene>
    <name evidence="2" type="ORF">SAMN05216602_1178</name>
</gene>
<organism evidence="2 3">
    <name type="scientific">Phytopseudomonas argentinensis</name>
    <dbReference type="NCBI Taxonomy" id="289370"/>
    <lineage>
        <taxon>Bacteria</taxon>
        <taxon>Pseudomonadati</taxon>
        <taxon>Pseudomonadota</taxon>
        <taxon>Gammaproteobacteria</taxon>
        <taxon>Pseudomonadales</taxon>
        <taxon>Pseudomonadaceae</taxon>
        <taxon>Phytopseudomonas</taxon>
    </lineage>
</organism>
<keyword evidence="3" id="KW-1185">Reference proteome</keyword>
<dbReference type="EMBL" id="FORC01000001">
    <property type="protein sequence ID" value="SFI39298.1"/>
    <property type="molecule type" value="Genomic_DNA"/>
</dbReference>
<evidence type="ECO:0000313" key="3">
    <source>
        <dbReference type="Proteomes" id="UP000183018"/>
    </source>
</evidence>
<proteinExistence type="predicted"/>
<feature type="transmembrane region" description="Helical" evidence="1">
    <location>
        <begin position="14"/>
        <end position="33"/>
    </location>
</feature>
<dbReference type="STRING" id="289370.SAMN05216602_1178"/>
<keyword evidence="1" id="KW-0812">Transmembrane</keyword>
<accession>A0A1I3HU44</accession>
<sequence>MGPFHGLIVANRRWLRYALGVMLLFVGVIILASKLQAWM</sequence>